<dbReference type="EMBL" id="CAJNNV010023661">
    <property type="protein sequence ID" value="CAE8608730.1"/>
    <property type="molecule type" value="Genomic_DNA"/>
</dbReference>
<evidence type="ECO:0000256" key="1">
    <source>
        <dbReference type="SAM" id="MobiDB-lite"/>
    </source>
</evidence>
<dbReference type="InterPro" id="IPR001660">
    <property type="entry name" value="SAM"/>
</dbReference>
<feature type="domain" description="SAM" evidence="2">
    <location>
        <begin position="640"/>
        <end position="692"/>
    </location>
</feature>
<protein>
    <recommendedName>
        <fullName evidence="2">SAM domain-containing protein</fullName>
    </recommendedName>
</protein>
<dbReference type="InterPro" id="IPR013761">
    <property type="entry name" value="SAM/pointed_sf"/>
</dbReference>
<dbReference type="SUPFAM" id="SSF47769">
    <property type="entry name" value="SAM/Pointed domain"/>
    <property type="match status" value="4"/>
</dbReference>
<dbReference type="PANTHER" id="PTHR14454:SF11">
    <property type="entry name" value="SERRANO, ISOFORM F"/>
    <property type="match status" value="1"/>
</dbReference>
<dbReference type="OrthoDB" id="10570696at2759"/>
<feature type="region of interest" description="Disordered" evidence="1">
    <location>
        <begin position="1109"/>
        <end position="1140"/>
    </location>
</feature>
<feature type="domain" description="SAM" evidence="2">
    <location>
        <begin position="891"/>
        <end position="943"/>
    </location>
</feature>
<feature type="domain" description="SAM" evidence="2">
    <location>
        <begin position="1142"/>
        <end position="1195"/>
    </location>
</feature>
<dbReference type="Pfam" id="PF07647">
    <property type="entry name" value="SAM_2"/>
    <property type="match status" value="4"/>
</dbReference>
<keyword evidence="4" id="KW-1185">Reference proteome</keyword>
<feature type="domain" description="SAM" evidence="2">
    <location>
        <begin position="1806"/>
        <end position="1858"/>
    </location>
</feature>
<name>A0A813F571_POLGL</name>
<accession>A0A813F571</accession>
<feature type="compositionally biased region" description="Low complexity" evidence="1">
    <location>
        <begin position="606"/>
        <end position="616"/>
    </location>
</feature>
<feature type="non-terminal residue" evidence="3">
    <location>
        <position position="1"/>
    </location>
</feature>
<evidence type="ECO:0000313" key="3">
    <source>
        <dbReference type="EMBL" id="CAE8608730.1"/>
    </source>
</evidence>
<feature type="region of interest" description="Disordered" evidence="1">
    <location>
        <begin position="857"/>
        <end position="889"/>
    </location>
</feature>
<dbReference type="SMART" id="SM00454">
    <property type="entry name" value="SAM"/>
    <property type="match status" value="4"/>
</dbReference>
<feature type="non-terminal residue" evidence="3">
    <location>
        <position position="1867"/>
    </location>
</feature>
<comment type="caution">
    <text evidence="3">The sequence shown here is derived from an EMBL/GenBank/DDBJ whole genome shotgun (WGS) entry which is preliminary data.</text>
</comment>
<organism evidence="3 4">
    <name type="scientific">Polarella glacialis</name>
    <name type="common">Dinoflagellate</name>
    <dbReference type="NCBI Taxonomy" id="89957"/>
    <lineage>
        <taxon>Eukaryota</taxon>
        <taxon>Sar</taxon>
        <taxon>Alveolata</taxon>
        <taxon>Dinophyceae</taxon>
        <taxon>Suessiales</taxon>
        <taxon>Suessiaceae</taxon>
        <taxon>Polarella</taxon>
    </lineage>
</organism>
<feature type="region of interest" description="Disordered" evidence="1">
    <location>
        <begin position="1773"/>
        <end position="1804"/>
    </location>
</feature>
<reference evidence="3" key="1">
    <citation type="submission" date="2021-02" db="EMBL/GenBank/DDBJ databases">
        <authorList>
            <person name="Dougan E. K."/>
            <person name="Rhodes N."/>
            <person name="Thang M."/>
            <person name="Chan C."/>
        </authorList>
    </citation>
    <scope>NUCLEOTIDE SEQUENCE</scope>
</reference>
<dbReference type="Gene3D" id="3.40.50.300">
    <property type="entry name" value="P-loop containing nucleotide triphosphate hydrolases"/>
    <property type="match status" value="2"/>
</dbReference>
<gene>
    <name evidence="3" type="ORF">PGLA1383_LOCUS26573</name>
</gene>
<dbReference type="Proteomes" id="UP000654075">
    <property type="component" value="Unassembled WGS sequence"/>
</dbReference>
<proteinExistence type="predicted"/>
<feature type="region of interest" description="Disordered" evidence="1">
    <location>
        <begin position="606"/>
        <end position="637"/>
    </location>
</feature>
<dbReference type="PANTHER" id="PTHR14454">
    <property type="entry name" value="GRB2-ASSOCIATED AND REGULATOR OF MAPK PROTEIN FAMILY MEMBER"/>
    <property type="match status" value="1"/>
</dbReference>
<dbReference type="Gene3D" id="1.10.150.50">
    <property type="entry name" value="Transcription Factor, Ets-1"/>
    <property type="match status" value="4"/>
</dbReference>
<evidence type="ECO:0000313" key="4">
    <source>
        <dbReference type="Proteomes" id="UP000654075"/>
    </source>
</evidence>
<evidence type="ECO:0000259" key="2">
    <source>
        <dbReference type="PROSITE" id="PS50105"/>
    </source>
</evidence>
<dbReference type="PROSITE" id="PS50105">
    <property type="entry name" value="SAM_DOMAIN"/>
    <property type="match status" value="4"/>
</dbReference>
<dbReference type="InterPro" id="IPR052281">
    <property type="entry name" value="GAREM"/>
</dbReference>
<dbReference type="InterPro" id="IPR027417">
    <property type="entry name" value="P-loop_NTPase"/>
</dbReference>
<feature type="compositionally biased region" description="Low complexity" evidence="1">
    <location>
        <begin position="1109"/>
        <end position="1119"/>
    </location>
</feature>
<sequence>QRFLEEHGVALGGAFVEPLADEIGNQVPGQPSHGGAFVEPLADEIGDQVPGQTPFPTEQQLQDVATEIIKAVKDLTSTSIGNMRRQLAAHFGLEPTALDHRSDALKQMFTDIVSAHHPKKGTGHAGDDAQEDIGNEDMSKSKQAYLITLSHPVQEVSAGGLRLSAPGDFSREAICSLLIKALDATQTSQEKPTVFLKLAVFQERHASSEVHYHVAVIADRCFRFATMKRELLNKHGLASHWSCSHDGYATCVAYGYLPSLKKPIAELDPLPHLWAADGKEHPPLEEASRPPVTSLAIAKRREQERMTRAEVGKGESRFKEIDLWPLVVRENILPDELCAERVTAYAKRCGGSALVEFCYKNYPKLKDLVARSWQFQNVEEYVEQHSKPRMSFVEEALCSPCRCPTLGTWLHAAYDLFNKNGSNPTEWCSAVVDALVNGRTKGNVVTHAGVEGNEGKSCLLAPLYVIFGEDEVFTAPPKNGFPLLDLEKARLTILDDWRFNENILSYNLQLLWFEGKSFVIARPQNNFTGHLRYAKGDPIFITTVEADVHALKRGLGQGDVEMMLKRLRIFSFHYKIPRDETLSLEPCAACFAKLLLRPPLPVSLSSATSSGGYSDPPATEKRKSYEATGSTPDPKKSASWSVATVCRFLEGIDLGHVVPSFVENGVDGAFLMELDEADLVNHLGLKPLQARKGNVVTHAGVEGNEGKSFLLAPLYVIFGEDEVFTAPPKNGFPLLDLEKARLTILDDWRFNENILSYNLQLLWFEGKSFVIARPQSNFTGHLRYAKDDPIFITTVEADIHALKRGLGQGDVEMMLKRLRIFSFHYKIPRDEILSLEPCAACFAKLLLRQPLPVSLSSATSSGGYSDPPATEKRKSYEATGSTPDPKKPASWSVATVCRFLEGIDLGHVVPSFVENGVDGAFLMALDEADLVNHLGLKPLQARKGNVVTHAGVEGNEGKSFLLAPLYVIFGEDEVFAAPPKNGFPLLDLEKARLTILDDWRFNENILSYDLQLLWFEGKSFVIARPQNNFTGHLRYAKDDPIVITTVEADIHALKRGLGQGDVEMMLKRLRIFSFHYKIPRDEILSLEPCAACFAKLLLRPPLPVSLSSATSSGGYSDSPATEKRKSYEATGSTPDPKKPASWSVATVCRFLEGIDLGHVVPSFVANGVDGAFLMELDEADLVNHLGLKPLQDRKQRFLEEHGVALGGAFVEPLADEIGNQVPGQPSHGGAFVEPLADEIGDQVPGQTPFPTEQQLQDVATEIIKAVKDLTSTRRIRHNGQSVQASCTTFAWSRGVGPPLRGTQDVHGNLFPCNLPKKRKQEVSAGGLRLSAPGDFSREAICSLLIKALDATQTSREKPTVFLKLAVFQERHASSEVHYHVAVIADRCFRFAKMKRELLNKHGLASHWSCSHDGYATCVAYGYLPSLKKPIAELDPLPHLWAADGKEHPPLEEASRPPVTSLAIAKRREQERMTRAEVGKGESRFKEIDLWPLVVRENILPDELCAERVTAYAKRCGGSAMVEFCYKNYPKLKDLVARSWQFQNVEEYVEQHSKPRMSFVEEALCSPCRCPTLGTWLHAAYDLFNKNGINPTEWCSAVVDALVNGRTKGNVVTHAGVEGNEGKSFLLAPLYVIFGEDEVFTAPPKNGFPLLDLEKARLTILDDWRFNENILSYNLQLLWFEGKSFVIARPQNNFTGHLRYAKDDPIFITTVEADIHALKRGLGQGDVEMMLKRLRIFSFHYKIPRDEILSLEPCAACFAKLLLRPPLPVSLSSATSSGGYSDPPATEKRKSYEATGSTPDPKKPASWSVATVCRFLEGIDLGHVVPSFVENGVDGAFLMELDEADLVNHLGLKPLQARKVWSRFGRFQ</sequence>
<feature type="compositionally biased region" description="Low complexity" evidence="1">
    <location>
        <begin position="1773"/>
        <end position="1782"/>
    </location>
</feature>